<evidence type="ECO:0000313" key="2">
    <source>
        <dbReference type="EMBL" id="KAE8690471.1"/>
    </source>
</evidence>
<dbReference type="EMBL" id="VEPZ02001152">
    <property type="protein sequence ID" value="KAE8690471.1"/>
    <property type="molecule type" value="Genomic_DNA"/>
</dbReference>
<dbReference type="InterPro" id="IPR008906">
    <property type="entry name" value="HATC_C_dom"/>
</dbReference>
<accession>A0A6A2ZEK7</accession>
<comment type="caution">
    <text evidence="2">The sequence shown here is derived from an EMBL/GenBank/DDBJ whole genome shotgun (WGS) entry which is preliminary data.</text>
</comment>
<dbReference type="Pfam" id="PF05699">
    <property type="entry name" value="Dimer_Tnp_hAT"/>
    <property type="match status" value="1"/>
</dbReference>
<sequence>MSSRLSSEYRGRFKKLLSDIASIASENDDSGDMAKLDNYLKEKLLPKDVDLDLLAWWKTNGGKYPTLQMIAKDILAIPVSNVTSESAFNTSGRLISPHRSRPHQKTLEAFNVYAKLVVE</sequence>
<dbReference type="InterPro" id="IPR012337">
    <property type="entry name" value="RNaseH-like_sf"/>
</dbReference>
<reference evidence="2" key="1">
    <citation type="submission" date="2019-09" db="EMBL/GenBank/DDBJ databases">
        <title>Draft genome information of white flower Hibiscus syriacus.</title>
        <authorList>
            <person name="Kim Y.-M."/>
        </authorList>
    </citation>
    <scope>NUCLEOTIDE SEQUENCE [LARGE SCALE GENOMIC DNA]</scope>
    <source>
        <strain evidence="2">YM2019G1</strain>
    </source>
</reference>
<name>A0A6A2ZEK7_HIBSY</name>
<dbReference type="AlphaFoldDB" id="A0A6A2ZEK7"/>
<feature type="domain" description="HAT C-terminal dimerisation" evidence="1">
    <location>
        <begin position="36"/>
        <end position="109"/>
    </location>
</feature>
<proteinExistence type="predicted"/>
<dbReference type="GO" id="GO:0046983">
    <property type="term" value="F:protein dimerization activity"/>
    <property type="evidence" value="ECO:0007669"/>
    <property type="project" value="InterPro"/>
</dbReference>
<protein>
    <recommendedName>
        <fullName evidence="1">HAT C-terminal dimerisation domain-containing protein</fullName>
    </recommendedName>
</protein>
<dbReference type="PANTHER" id="PTHR23272:SF179">
    <property type="entry name" value="ZINC FINGER BED DOMAIN-CONTAINING PROTEIN RICESLEEPER 2-LIKE ISOFORM X1"/>
    <property type="match status" value="1"/>
</dbReference>
<evidence type="ECO:0000259" key="1">
    <source>
        <dbReference type="Pfam" id="PF05699"/>
    </source>
</evidence>
<dbReference type="SUPFAM" id="SSF53098">
    <property type="entry name" value="Ribonuclease H-like"/>
    <property type="match status" value="1"/>
</dbReference>
<dbReference type="PANTHER" id="PTHR23272">
    <property type="entry name" value="BED FINGER-RELATED"/>
    <property type="match status" value="1"/>
</dbReference>
<gene>
    <name evidence="2" type="ORF">F3Y22_tig00110895pilonHSYRG00534</name>
</gene>
<organism evidence="2 3">
    <name type="scientific">Hibiscus syriacus</name>
    <name type="common">Rose of Sharon</name>
    <dbReference type="NCBI Taxonomy" id="106335"/>
    <lineage>
        <taxon>Eukaryota</taxon>
        <taxon>Viridiplantae</taxon>
        <taxon>Streptophyta</taxon>
        <taxon>Embryophyta</taxon>
        <taxon>Tracheophyta</taxon>
        <taxon>Spermatophyta</taxon>
        <taxon>Magnoliopsida</taxon>
        <taxon>eudicotyledons</taxon>
        <taxon>Gunneridae</taxon>
        <taxon>Pentapetalae</taxon>
        <taxon>rosids</taxon>
        <taxon>malvids</taxon>
        <taxon>Malvales</taxon>
        <taxon>Malvaceae</taxon>
        <taxon>Malvoideae</taxon>
        <taxon>Hibiscus</taxon>
    </lineage>
</organism>
<evidence type="ECO:0000313" key="3">
    <source>
        <dbReference type="Proteomes" id="UP000436088"/>
    </source>
</evidence>
<dbReference type="Proteomes" id="UP000436088">
    <property type="component" value="Unassembled WGS sequence"/>
</dbReference>
<keyword evidence="3" id="KW-1185">Reference proteome</keyword>